<accession>A0ABN9MXR6</accession>
<organism evidence="2 3">
    <name type="scientific">[Mycobacterium] holstebronense</name>
    <dbReference type="NCBI Taxonomy" id="3064288"/>
    <lineage>
        <taxon>Bacteria</taxon>
        <taxon>Bacillati</taxon>
        <taxon>Actinomycetota</taxon>
        <taxon>Actinomycetes</taxon>
        <taxon>Mycobacteriales</taxon>
        <taxon>Mycobacteriaceae</taxon>
        <taxon>Mycolicibacterium</taxon>
    </lineage>
</organism>
<evidence type="ECO:0000256" key="1">
    <source>
        <dbReference type="SAM" id="Phobius"/>
    </source>
</evidence>
<feature type="transmembrane region" description="Helical" evidence="1">
    <location>
        <begin position="79"/>
        <end position="97"/>
    </location>
</feature>
<name>A0ABN9MXR6_9MYCO</name>
<keyword evidence="3" id="KW-1185">Reference proteome</keyword>
<evidence type="ECO:0000313" key="2">
    <source>
        <dbReference type="EMBL" id="CAJ1496995.1"/>
    </source>
</evidence>
<keyword evidence="1" id="KW-0472">Membrane</keyword>
<gene>
    <name evidence="2" type="ORF">MU0102_000357</name>
</gene>
<proteinExistence type="predicted"/>
<feature type="transmembrane region" description="Helical" evidence="1">
    <location>
        <begin position="124"/>
        <end position="143"/>
    </location>
</feature>
<evidence type="ECO:0008006" key="4">
    <source>
        <dbReference type="Google" id="ProtNLM"/>
    </source>
</evidence>
<evidence type="ECO:0000313" key="3">
    <source>
        <dbReference type="Proteomes" id="UP001190464"/>
    </source>
</evidence>
<keyword evidence="1" id="KW-1133">Transmembrane helix</keyword>
<dbReference type="RefSeq" id="WP_308485344.1">
    <property type="nucleotide sequence ID" value="NZ_OY726398.1"/>
</dbReference>
<sequence length="158" mass="16245">MSPTSECRDRPRWRRPTGRRFGAAGVVAALTCTLACCLPAILVALGAGASAAAGAGHAGHGAGGSSGWLATLLDTLHRISPVLLIVSIVLVTVAFALRRRAAVLPALLAGVVLYLSVHGQGDPAVMYAGMALGYGAWIVLYLWTRPRPGASSCQKSTL</sequence>
<protein>
    <recommendedName>
        <fullName evidence="4">MerC domain-containing protein</fullName>
    </recommendedName>
</protein>
<keyword evidence="1" id="KW-0812">Transmembrane</keyword>
<dbReference type="Proteomes" id="UP001190464">
    <property type="component" value="Chromosome"/>
</dbReference>
<dbReference type="EMBL" id="OY726398">
    <property type="protein sequence ID" value="CAJ1496995.1"/>
    <property type="molecule type" value="Genomic_DNA"/>
</dbReference>
<feature type="transmembrane region" description="Helical" evidence="1">
    <location>
        <begin position="102"/>
        <end position="118"/>
    </location>
</feature>
<reference evidence="2 3" key="1">
    <citation type="submission" date="2023-08" db="EMBL/GenBank/DDBJ databases">
        <authorList>
            <person name="Folkvardsen B D."/>
            <person name="Norman A."/>
        </authorList>
    </citation>
    <scope>NUCLEOTIDE SEQUENCE [LARGE SCALE GENOMIC DNA]</scope>
    <source>
        <strain evidence="2 3">Mu0102</strain>
    </source>
</reference>
<feature type="transmembrane region" description="Helical" evidence="1">
    <location>
        <begin position="21"/>
        <end position="45"/>
    </location>
</feature>